<evidence type="ECO:0000313" key="2">
    <source>
        <dbReference type="Proteomes" id="UP000276953"/>
    </source>
</evidence>
<sequence length="170" mass="19374">MSAAPPDRQEEEHLESQHMKGLHRYFDWELWNLDLHLLFAGIDQLSRSNILVSFRSIQTSVIIRIEIQIIGNTVTVIITNLCYRCSKSKIGIIFTYCIIKRNTGMYPRYPENNIAFPPVIWVCEFTVIPPLDQITSIGLLNTIGTEILELPIEENTNIGSVIGEEKVSSL</sequence>
<protein>
    <submittedName>
        <fullName evidence="1">Uncharacterized protein</fullName>
    </submittedName>
</protein>
<dbReference type="Proteomes" id="UP000276953">
    <property type="component" value="Unassembled WGS sequence"/>
</dbReference>
<organism evidence="1 2">
    <name type="scientific">Chryseobacterium arthrosphaerae</name>
    <dbReference type="NCBI Taxonomy" id="651561"/>
    <lineage>
        <taxon>Bacteria</taxon>
        <taxon>Pseudomonadati</taxon>
        <taxon>Bacteroidota</taxon>
        <taxon>Flavobacteriia</taxon>
        <taxon>Flavobacteriales</taxon>
        <taxon>Weeksellaceae</taxon>
        <taxon>Chryseobacterium group</taxon>
        <taxon>Chryseobacterium</taxon>
    </lineage>
</organism>
<dbReference type="AlphaFoldDB" id="A0A3S0Q798"/>
<proteinExistence type="predicted"/>
<dbReference type="EMBL" id="RYFC01000001">
    <property type="protein sequence ID" value="RTZ49487.1"/>
    <property type="molecule type" value="Genomic_DNA"/>
</dbReference>
<evidence type="ECO:0000313" key="1">
    <source>
        <dbReference type="EMBL" id="RTZ49487.1"/>
    </source>
</evidence>
<comment type="caution">
    <text evidence="1">The sequence shown here is derived from an EMBL/GenBank/DDBJ whole genome shotgun (WGS) entry which is preliminary data.</text>
</comment>
<accession>A0A3S0Q798</accession>
<reference evidence="1 2" key="1">
    <citation type="submission" date="2018-12" db="EMBL/GenBank/DDBJ databases">
        <title>Draft Genome Sequence of Chryseobacterium arthrosphaerae strain ED882-96 Isolated from the Blood of a Patient with Liver Cirrhosis in Taiwan.</title>
        <authorList>
            <person name="Lin J.-N."/>
            <person name="Lai C.-H."/>
            <person name="Yang C.-H."/>
            <person name="Huang Y.-H."/>
        </authorList>
    </citation>
    <scope>NUCLEOTIDE SEQUENCE [LARGE SCALE GENOMIC DNA]</scope>
    <source>
        <strain evidence="1 2">ED882-96</strain>
    </source>
</reference>
<gene>
    <name evidence="1" type="ORF">EJ377_02710</name>
</gene>
<name>A0A3S0Q798_9FLAO</name>